<sequence>MDINDAPKARLADHLRELDPLTATLHREAAPLLGHAMLDLLEEAGLGPGNIEAVGGEGPLALAIATAILHAAAARGQYLDAFLIDDAVARPAIDGPVVVVGFDSARVPGELAAGGPDEGPKVAGVAVVVGAAGAEDVGATGAEGVGAAGGDGVVELALFEASDLGEAKWPTIHTAS</sequence>
<dbReference type="Proteomes" id="UP000054404">
    <property type="component" value="Unassembled WGS sequence"/>
</dbReference>
<dbReference type="AlphaFoldDB" id="A0A0W1KIK1"/>
<evidence type="ECO:0000313" key="2">
    <source>
        <dbReference type="Proteomes" id="UP000054404"/>
    </source>
</evidence>
<dbReference type="PATRIC" id="fig|59561.3.peg.1524"/>
<organism evidence="1 2">
    <name type="scientific">Trueperella bernardiae</name>
    <dbReference type="NCBI Taxonomy" id="59561"/>
    <lineage>
        <taxon>Bacteria</taxon>
        <taxon>Bacillati</taxon>
        <taxon>Actinomycetota</taxon>
        <taxon>Actinomycetes</taxon>
        <taxon>Actinomycetales</taxon>
        <taxon>Actinomycetaceae</taxon>
        <taxon>Trueperella</taxon>
    </lineage>
</organism>
<proteinExistence type="predicted"/>
<dbReference type="EMBL" id="LNIZ01000008">
    <property type="protein sequence ID" value="KTF03571.1"/>
    <property type="molecule type" value="Genomic_DNA"/>
</dbReference>
<dbReference type="OrthoDB" id="1493031at2"/>
<evidence type="ECO:0008006" key="3">
    <source>
        <dbReference type="Google" id="ProtNLM"/>
    </source>
</evidence>
<comment type="caution">
    <text evidence="1">The sequence shown here is derived from an EMBL/GenBank/DDBJ whole genome shotgun (WGS) entry which is preliminary data.</text>
</comment>
<accession>A0A0W1KIK1</accession>
<protein>
    <recommendedName>
        <fullName evidence="3">Orotate phosphoribosyltransferase</fullName>
    </recommendedName>
</protein>
<gene>
    <name evidence="1" type="ORF">AQZ59_01530</name>
</gene>
<evidence type="ECO:0000313" key="1">
    <source>
        <dbReference type="EMBL" id="KTF03571.1"/>
    </source>
</evidence>
<dbReference type="RefSeq" id="WP_062614054.1">
    <property type="nucleotide sequence ID" value="NZ_LNIZ01000008.1"/>
</dbReference>
<dbReference type="STRING" id="59561.AQZ59_01530"/>
<reference evidence="1 2" key="1">
    <citation type="submission" date="2015-11" db="EMBL/GenBank/DDBJ databases">
        <title>Draft Genome Sequence of the Type Strain Trueperella bernardiae LCDC 89-0504T, Isolated from Blood Culture.</title>
        <authorList>
            <person name="Bernier A.-M."/>
            <person name="Bernard K."/>
        </authorList>
    </citation>
    <scope>NUCLEOTIDE SEQUENCE [LARGE SCALE GENOMIC DNA]</scope>
    <source>
        <strain evidence="1 2">LCDC 89-0504</strain>
    </source>
</reference>
<keyword evidence="2" id="KW-1185">Reference proteome</keyword>
<name>A0A0W1KIK1_9ACTO</name>